<feature type="domain" description="Glycosyl transferase family 1" evidence="7">
    <location>
        <begin position="457"/>
        <end position="630"/>
    </location>
</feature>
<reference evidence="9 10" key="1">
    <citation type="submission" date="2015-08" db="EMBL/GenBank/DDBJ databases">
        <title>Genome sequencing of Penicillium nordicum.</title>
        <authorList>
            <person name="Nguyen H.D."/>
            <person name="Seifert K.A."/>
        </authorList>
    </citation>
    <scope>NUCLEOTIDE SEQUENCE [LARGE SCALE GENOMIC DNA]</scope>
    <source>
        <strain evidence="9 10">DAOMC 185683</strain>
    </source>
</reference>
<keyword evidence="10" id="KW-1185">Reference proteome</keyword>
<evidence type="ECO:0000259" key="8">
    <source>
        <dbReference type="Pfam" id="PF21269"/>
    </source>
</evidence>
<comment type="subunit">
    <text evidence="2">Homodimer.</text>
</comment>
<organism evidence="9 10">
    <name type="scientific">Penicillium nordicum</name>
    <dbReference type="NCBI Taxonomy" id="229535"/>
    <lineage>
        <taxon>Eukaryota</taxon>
        <taxon>Fungi</taxon>
        <taxon>Dikarya</taxon>
        <taxon>Ascomycota</taxon>
        <taxon>Pezizomycotina</taxon>
        <taxon>Eurotiomycetes</taxon>
        <taxon>Eurotiomycetidae</taxon>
        <taxon>Eurotiales</taxon>
        <taxon>Aspergillaceae</taxon>
        <taxon>Penicillium</taxon>
    </lineage>
</organism>
<comment type="similarity">
    <text evidence="1">Belongs to the glycosyltransferase group 1 family. Glycosyltransferase 4 subfamily.</text>
</comment>
<dbReference type="SUPFAM" id="SSF53756">
    <property type="entry name" value="UDP-Glycosyltransferase/glycogen phosphorylase"/>
    <property type="match status" value="1"/>
</dbReference>
<evidence type="ECO:0000256" key="3">
    <source>
        <dbReference type="ARBA" id="ARBA00022526"/>
    </source>
</evidence>
<evidence type="ECO:0000256" key="6">
    <source>
        <dbReference type="ARBA" id="ARBA00023277"/>
    </source>
</evidence>
<evidence type="ECO:0000256" key="4">
    <source>
        <dbReference type="ARBA" id="ARBA00022676"/>
    </source>
</evidence>
<dbReference type="Gene3D" id="3.40.50.2000">
    <property type="entry name" value="Glycogen Phosphorylase B"/>
    <property type="match status" value="2"/>
</dbReference>
<dbReference type="PANTHER" id="PTHR47779:SF1">
    <property type="entry name" value="SYNTHASE (CCG-9), PUTATIVE (AFU_ORTHOLOGUE AFUA_3G12100)-RELATED"/>
    <property type="match status" value="1"/>
</dbReference>
<dbReference type="InterPro" id="IPR052078">
    <property type="entry name" value="Trehalose_Metab_GTase"/>
</dbReference>
<dbReference type="InterPro" id="IPR049438">
    <property type="entry name" value="TreT_GT1"/>
</dbReference>
<comment type="caution">
    <text evidence="9">The sequence shown here is derived from an EMBL/GenBank/DDBJ whole genome shotgun (WGS) entry which is preliminary data.</text>
</comment>
<dbReference type="OrthoDB" id="937291at2759"/>
<evidence type="ECO:0000256" key="2">
    <source>
        <dbReference type="ARBA" id="ARBA00011738"/>
    </source>
</evidence>
<evidence type="ECO:0000256" key="5">
    <source>
        <dbReference type="ARBA" id="ARBA00022679"/>
    </source>
</evidence>
<dbReference type="InterPro" id="IPR001296">
    <property type="entry name" value="Glyco_trans_1"/>
</dbReference>
<evidence type="ECO:0000313" key="10">
    <source>
        <dbReference type="Proteomes" id="UP000037696"/>
    </source>
</evidence>
<dbReference type="PANTHER" id="PTHR47779">
    <property type="entry name" value="SYNTHASE (CCG-9), PUTATIVE (AFU_ORTHOLOGUE AFUA_3G12100)-RELATED"/>
    <property type="match status" value="1"/>
</dbReference>
<protein>
    <submittedName>
        <fullName evidence="9">Uncharacterized protein</fullName>
    </submittedName>
</protein>
<feature type="domain" description="Trehalose synthase N-terminal" evidence="8">
    <location>
        <begin position="237"/>
        <end position="398"/>
    </location>
</feature>
<gene>
    <name evidence="9" type="ORF">ACN38_g5305</name>
</gene>
<evidence type="ECO:0000259" key="7">
    <source>
        <dbReference type="Pfam" id="PF00534"/>
    </source>
</evidence>
<dbReference type="EMBL" id="LHQQ01000073">
    <property type="protein sequence ID" value="KOS43799.1"/>
    <property type="molecule type" value="Genomic_DNA"/>
</dbReference>
<evidence type="ECO:0000313" key="9">
    <source>
        <dbReference type="EMBL" id="KOS43799.1"/>
    </source>
</evidence>
<sequence>MPSEGHKFERHASITQQRRLSLQYERNAWLGPPSDTIYAGISSSFEDNYTSTIAIAIRDTTYLLDSIEKEFTNGQASADEATDFIISELRAYSTHNLEKFVGISMPEHVAKHCPRLCPRLWAELDIIPLVLSNATLIDRVSVEQASETTNPRADGWNEKTVDEQAESMARKGVRLFGPENTPLLQVGFLGLVEVDTAYHVRLADLSDFQKTVSDRTWTATQRYATELKERNVKVAFFSSTPQGGGVALMRHALLRFSHCLGTDIKWYVPKPRPGVFRVTKTNHNILQGVARPDERLTPENKKLLQEWIEENARRYWTRPGGPLLSPSEGGADVLIIDDPQMPGLIPISRKLAPNRPIIFRSHIQIRSDLVAIPGSPQAEAWEFLWDTIKQADCYISHPVSAFVPHNVPQEIVGYMPAATDWLDGLNKDMRDWDIAHYGRVFNAACRNADMPTIQWPEDSYIVQIARFDPSKGIEDVLVSYEKFHNKLITEAPNTVPPKLLICGHGSVDDPDGGKIYDDIIEYLDTKVPDIRHMICAMRVRPCDQVLNAILSKATVALQLSTSEGFEVKVSEAIHKGKPVIATRAGGIPLQVAHGKNGFLVDVGDTDAVAQRLFELWTDHDLYLRMSEYGIHNVSDEVSTVGNALDWLYLSATLSRGESVRPNGRWIDDLAFEKLGHPNKDDELRLKRAVEVENMG</sequence>
<name>A0A0M9WGB6_9EURO</name>
<keyword evidence="5" id="KW-0808">Transferase</keyword>
<accession>A0A0M9WGB6</accession>
<dbReference type="GO" id="GO:0016757">
    <property type="term" value="F:glycosyltransferase activity"/>
    <property type="evidence" value="ECO:0007669"/>
    <property type="project" value="UniProtKB-KW"/>
</dbReference>
<dbReference type="Pfam" id="PF00534">
    <property type="entry name" value="Glycos_transf_1"/>
    <property type="match status" value="1"/>
</dbReference>
<dbReference type="STRING" id="229535.A0A0M9WGB6"/>
<keyword evidence="4" id="KW-0328">Glycosyltransferase</keyword>
<dbReference type="AlphaFoldDB" id="A0A0M9WGB6"/>
<dbReference type="Proteomes" id="UP000037696">
    <property type="component" value="Unassembled WGS sequence"/>
</dbReference>
<evidence type="ECO:0000256" key="1">
    <source>
        <dbReference type="ARBA" id="ARBA00009481"/>
    </source>
</evidence>
<proteinExistence type="inferred from homology"/>
<keyword evidence="6" id="KW-0119">Carbohydrate metabolism</keyword>
<dbReference type="Pfam" id="PF21269">
    <property type="entry name" value="TreT_GT1"/>
    <property type="match status" value="1"/>
</dbReference>
<dbReference type="GO" id="GO:0006006">
    <property type="term" value="P:glucose metabolic process"/>
    <property type="evidence" value="ECO:0007669"/>
    <property type="project" value="UniProtKB-KW"/>
</dbReference>
<keyword evidence="3" id="KW-0313">Glucose metabolism</keyword>